<evidence type="ECO:0000313" key="2">
    <source>
        <dbReference type="Proteomes" id="UP001193081"/>
    </source>
</evidence>
<accession>A0ABS4D5B6</accession>
<reference evidence="1 2" key="1">
    <citation type="submission" date="2021-03" db="EMBL/GenBank/DDBJ databases">
        <authorList>
            <person name="Grouzdev D.S."/>
        </authorList>
    </citation>
    <scope>NUCLEOTIDE SEQUENCE [LARGE SCALE GENOMIC DNA]</scope>
    <source>
        <strain evidence="1 2">M50-1</strain>
    </source>
</reference>
<dbReference type="EMBL" id="SIJK02000003">
    <property type="protein sequence ID" value="MBP1464625.1"/>
    <property type="molecule type" value="Genomic_DNA"/>
</dbReference>
<evidence type="ECO:0000313" key="1">
    <source>
        <dbReference type="EMBL" id="MBP1464625.1"/>
    </source>
</evidence>
<organism evidence="1 2">
    <name type="scientific">Candidatus Chloroploca mongolica</name>
    <dbReference type="NCBI Taxonomy" id="2528176"/>
    <lineage>
        <taxon>Bacteria</taxon>
        <taxon>Bacillati</taxon>
        <taxon>Chloroflexota</taxon>
        <taxon>Chloroflexia</taxon>
        <taxon>Chloroflexales</taxon>
        <taxon>Chloroflexineae</taxon>
        <taxon>Oscillochloridaceae</taxon>
        <taxon>Candidatus Chloroploca</taxon>
    </lineage>
</organism>
<protein>
    <submittedName>
        <fullName evidence="1">Uncharacterized protein</fullName>
    </submittedName>
</protein>
<name>A0ABS4D5B6_9CHLR</name>
<keyword evidence="2" id="KW-1185">Reference proteome</keyword>
<comment type="caution">
    <text evidence="1">The sequence shown here is derived from an EMBL/GenBank/DDBJ whole genome shotgun (WGS) entry which is preliminary data.</text>
</comment>
<sequence>MHRLATTVALLLLTGCLLISGETTMIDLQDGSGNLLTTFVGAEGQQERTLDVGLPATELQVIVIVGVESGDLTLSLLQPEGSVVFAVAARPDLQVTRSGSVRTNERGQLRYTVNAAAARNGSYQIFVQP</sequence>
<dbReference type="PROSITE" id="PS51257">
    <property type="entry name" value="PROKAR_LIPOPROTEIN"/>
    <property type="match status" value="1"/>
</dbReference>
<dbReference type="Proteomes" id="UP001193081">
    <property type="component" value="Unassembled WGS sequence"/>
</dbReference>
<proteinExistence type="predicted"/>
<gene>
    <name evidence="1" type="ORF">EYB53_002775</name>
</gene>